<accession>A0ACC1T7U9</accession>
<evidence type="ECO:0000313" key="2">
    <source>
        <dbReference type="Proteomes" id="UP001148662"/>
    </source>
</evidence>
<protein>
    <submittedName>
        <fullName evidence="1">Uncharacterized protein</fullName>
    </submittedName>
</protein>
<evidence type="ECO:0000313" key="1">
    <source>
        <dbReference type="EMBL" id="KAJ3555089.1"/>
    </source>
</evidence>
<dbReference type="Proteomes" id="UP001148662">
    <property type="component" value="Unassembled WGS sequence"/>
</dbReference>
<gene>
    <name evidence="1" type="ORF">NM688_g2766</name>
</gene>
<name>A0ACC1T7U9_9APHY</name>
<proteinExistence type="predicted"/>
<keyword evidence="2" id="KW-1185">Reference proteome</keyword>
<dbReference type="EMBL" id="JANHOG010000366">
    <property type="protein sequence ID" value="KAJ3555089.1"/>
    <property type="molecule type" value="Genomic_DNA"/>
</dbReference>
<comment type="caution">
    <text evidence="1">The sequence shown here is derived from an EMBL/GenBank/DDBJ whole genome shotgun (WGS) entry which is preliminary data.</text>
</comment>
<sequence>MSNLLREILGLSEDDFSQAIGSADSRVESDEPSNQSFKLGDFAVDDYRPMKVVVIGAGISGILAGIRFRQYVSNVNLTIYEREERIGGTWWTNRYPGVACDVPSHCYQYTFERKSDWSALYAPGAEIHQHLESIADKYKLEQYIKLSHKLVHARWDDTDKKWHLRIERPRSPGTADRAAKDIDEAKPSEVEEIEDEADVLFMATGMLSNWVWPSIDGLHTFKGTLVHSANWNLGGATWEEDVKDWGDKSVAVIGVGASALQLVPTLQPKVGRLAQYIRGGTWLVPPFALYKVSEFLGQKLSADQNYVYSKEELEHFADPERFAAFRRAVENEMTRGHTVTLRGSPLQVQAQVFAKQLMNAALADAPHIAEKLIPDFPVGCRRPTPGPGYVTALKQDNVDFINTGIQRIVPEGIETVDGELRKYDVIICATGFDTSHIPPFPFIGRSGLSLSSKWTPHPRTYLGICTDGFPNCFFAYGPNSTFAAGALLPILEAEVKYAVEVVRKMQRERIKSVEVKAEAVRDFDEVLETYFPRTVHTEKVRSWYKAGQADGRIISLWPGSNLHALRALSHPRWEDFTYERVDDTENRLYWLGNGMTVGEMSSSGDGAWFLDEGFVDIPPIPE</sequence>
<reference evidence="1" key="1">
    <citation type="submission" date="2022-07" db="EMBL/GenBank/DDBJ databases">
        <title>Genome Sequence of Phlebia brevispora.</title>
        <authorList>
            <person name="Buettner E."/>
        </authorList>
    </citation>
    <scope>NUCLEOTIDE SEQUENCE</scope>
    <source>
        <strain evidence="1">MPL23</strain>
    </source>
</reference>
<organism evidence="1 2">
    <name type="scientific">Phlebia brevispora</name>
    <dbReference type="NCBI Taxonomy" id="194682"/>
    <lineage>
        <taxon>Eukaryota</taxon>
        <taxon>Fungi</taxon>
        <taxon>Dikarya</taxon>
        <taxon>Basidiomycota</taxon>
        <taxon>Agaricomycotina</taxon>
        <taxon>Agaricomycetes</taxon>
        <taxon>Polyporales</taxon>
        <taxon>Meruliaceae</taxon>
        <taxon>Phlebia</taxon>
    </lineage>
</organism>